<reference evidence="3" key="1">
    <citation type="submission" date="2017-02" db="UniProtKB">
        <authorList>
            <consortium name="WormBaseParasite"/>
        </authorList>
    </citation>
    <scope>IDENTIFICATION</scope>
</reference>
<sequence length="251" mass="28998">MKRKLKPLKEKGKHLTIPRLELLALLIGVRLTNFVFKEISLNIGNIRIYSDSQIALHWLQSQSKNGTFVDNRFKEIREKMDSWKDSGISVPLHHIPSELNPADYATRGLTKDQLREHVWWNGPAFLTLPYSKWPKLPEFKWSKNDMTEEDKEANPVTERVHLAYSKSPVAPVRKCVFFEQQYASFNQCRILGVGERENLTRAVPCVSLDLGGGDRFHDSSFLGGWLVSRRWVNLEGLLLVVRLNLLFPNFL</sequence>
<dbReference type="EMBL" id="UZAF01000486">
    <property type="protein sequence ID" value="VDO05858.1"/>
    <property type="molecule type" value="Genomic_DNA"/>
</dbReference>
<dbReference type="Pfam" id="PF05380">
    <property type="entry name" value="Peptidase_A17"/>
    <property type="match status" value="1"/>
</dbReference>
<dbReference type="InterPro" id="IPR008042">
    <property type="entry name" value="Retrotrans_Pao"/>
</dbReference>
<dbReference type="STRING" id="6290.A0A0N4VTJ3"/>
<dbReference type="Gene3D" id="3.30.420.10">
    <property type="entry name" value="Ribonuclease H-like superfamily/Ribonuclease H"/>
    <property type="match status" value="1"/>
</dbReference>
<protein>
    <submittedName>
        <fullName evidence="3">RNase H domain-containing protein</fullName>
    </submittedName>
</protein>
<organism evidence="3">
    <name type="scientific">Haemonchus placei</name>
    <name type="common">Barber's pole worm</name>
    <dbReference type="NCBI Taxonomy" id="6290"/>
    <lineage>
        <taxon>Eukaryota</taxon>
        <taxon>Metazoa</taxon>
        <taxon>Ecdysozoa</taxon>
        <taxon>Nematoda</taxon>
        <taxon>Chromadorea</taxon>
        <taxon>Rhabditida</taxon>
        <taxon>Rhabditina</taxon>
        <taxon>Rhabditomorpha</taxon>
        <taxon>Strongyloidea</taxon>
        <taxon>Trichostrongylidae</taxon>
        <taxon>Haemonchus</taxon>
    </lineage>
</organism>
<dbReference type="PANTHER" id="PTHR22955:SF66">
    <property type="entry name" value="INTEGRASE CATALYTIC DOMAIN-CONTAINING PROTEIN"/>
    <property type="match status" value="1"/>
</dbReference>
<dbReference type="PANTHER" id="PTHR22955">
    <property type="entry name" value="RETROTRANSPOSON"/>
    <property type="match status" value="1"/>
</dbReference>
<dbReference type="InterPro" id="IPR036397">
    <property type="entry name" value="RNaseH_sf"/>
</dbReference>
<accession>A0A0N4VTJ3</accession>
<dbReference type="AlphaFoldDB" id="A0A0N4VTJ3"/>
<proteinExistence type="predicted"/>
<keyword evidence="2" id="KW-1185">Reference proteome</keyword>
<evidence type="ECO:0000313" key="2">
    <source>
        <dbReference type="Proteomes" id="UP000268014"/>
    </source>
</evidence>
<dbReference type="WBParaSite" id="HPLM_0000061001-mRNA-1">
    <property type="protein sequence ID" value="HPLM_0000061001-mRNA-1"/>
    <property type="gene ID" value="HPLM_0000061001"/>
</dbReference>
<gene>
    <name evidence="1" type="ORF">HPLM_LOCUS611</name>
</gene>
<evidence type="ECO:0000313" key="1">
    <source>
        <dbReference type="EMBL" id="VDO05858.1"/>
    </source>
</evidence>
<dbReference type="SUPFAM" id="SSF53098">
    <property type="entry name" value="Ribonuclease H-like"/>
    <property type="match status" value="1"/>
</dbReference>
<dbReference type="CDD" id="cd06222">
    <property type="entry name" value="RNase_H_like"/>
    <property type="match status" value="1"/>
</dbReference>
<reference evidence="1 2" key="2">
    <citation type="submission" date="2018-11" db="EMBL/GenBank/DDBJ databases">
        <authorList>
            <consortium name="Pathogen Informatics"/>
        </authorList>
    </citation>
    <scope>NUCLEOTIDE SEQUENCE [LARGE SCALE GENOMIC DNA]</scope>
    <source>
        <strain evidence="1 2">MHpl1</strain>
    </source>
</reference>
<evidence type="ECO:0000313" key="3">
    <source>
        <dbReference type="WBParaSite" id="HPLM_0000061001-mRNA-1"/>
    </source>
</evidence>
<dbReference type="Proteomes" id="UP000268014">
    <property type="component" value="Unassembled WGS sequence"/>
</dbReference>
<dbReference type="InterPro" id="IPR044730">
    <property type="entry name" value="RNase_H-like_dom_plant"/>
</dbReference>
<name>A0A0N4VTJ3_HAEPC</name>
<dbReference type="OrthoDB" id="5872779at2759"/>
<dbReference type="InterPro" id="IPR012337">
    <property type="entry name" value="RNaseH-like_sf"/>
</dbReference>
<dbReference type="GO" id="GO:0003676">
    <property type="term" value="F:nucleic acid binding"/>
    <property type="evidence" value="ECO:0007669"/>
    <property type="project" value="InterPro"/>
</dbReference>